<evidence type="ECO:0000256" key="2">
    <source>
        <dbReference type="SAM" id="MobiDB-lite"/>
    </source>
</evidence>
<sequence>MTDNQQTPPPADLKDEFARKMAKLIAELKTNNQAELQALRSEIRKLRAQLVDVETAFRLNIARTWDELTTVLLAHEAKSSKRPKVLRRVQRAKSKKNKAPTPDSSKESLEKSSK</sequence>
<keyword evidence="1" id="KW-0175">Coiled coil</keyword>
<dbReference type="Proteomes" id="UP000823749">
    <property type="component" value="Chromosome 6"/>
</dbReference>
<evidence type="ECO:0000256" key="1">
    <source>
        <dbReference type="SAM" id="Coils"/>
    </source>
</evidence>
<reference evidence="3 4" key="1">
    <citation type="submission" date="2020-08" db="EMBL/GenBank/DDBJ databases">
        <title>Plant Genome Project.</title>
        <authorList>
            <person name="Zhang R.-G."/>
        </authorList>
    </citation>
    <scope>NUCLEOTIDE SEQUENCE [LARGE SCALE GENOMIC DNA]</scope>
    <source>
        <strain evidence="3">WSP0</strain>
        <tissue evidence="3">Leaf</tissue>
    </source>
</reference>
<evidence type="ECO:0008006" key="5">
    <source>
        <dbReference type="Google" id="ProtNLM"/>
    </source>
</evidence>
<gene>
    <name evidence="3" type="ORF">RHGRI_016785</name>
</gene>
<dbReference type="AlphaFoldDB" id="A0AAV6JVI0"/>
<organism evidence="3 4">
    <name type="scientific">Rhododendron griersonianum</name>
    <dbReference type="NCBI Taxonomy" id="479676"/>
    <lineage>
        <taxon>Eukaryota</taxon>
        <taxon>Viridiplantae</taxon>
        <taxon>Streptophyta</taxon>
        <taxon>Embryophyta</taxon>
        <taxon>Tracheophyta</taxon>
        <taxon>Spermatophyta</taxon>
        <taxon>Magnoliopsida</taxon>
        <taxon>eudicotyledons</taxon>
        <taxon>Gunneridae</taxon>
        <taxon>Pentapetalae</taxon>
        <taxon>asterids</taxon>
        <taxon>Ericales</taxon>
        <taxon>Ericaceae</taxon>
        <taxon>Ericoideae</taxon>
        <taxon>Rhodoreae</taxon>
        <taxon>Rhododendron</taxon>
    </lineage>
</organism>
<feature type="region of interest" description="Disordered" evidence="2">
    <location>
        <begin position="76"/>
        <end position="114"/>
    </location>
</feature>
<proteinExistence type="predicted"/>
<feature type="coiled-coil region" evidence="1">
    <location>
        <begin position="29"/>
        <end position="56"/>
    </location>
</feature>
<accession>A0AAV6JVI0</accession>
<protein>
    <recommendedName>
        <fullName evidence="5">Transcriptional regulator</fullName>
    </recommendedName>
</protein>
<comment type="caution">
    <text evidence="3">The sequence shown here is derived from an EMBL/GenBank/DDBJ whole genome shotgun (WGS) entry which is preliminary data.</text>
</comment>
<feature type="compositionally biased region" description="Basic and acidic residues" evidence="2">
    <location>
        <begin position="104"/>
        <end position="114"/>
    </location>
</feature>
<evidence type="ECO:0000313" key="3">
    <source>
        <dbReference type="EMBL" id="KAG5544154.1"/>
    </source>
</evidence>
<name>A0AAV6JVI0_9ERIC</name>
<feature type="compositionally biased region" description="Basic residues" evidence="2">
    <location>
        <begin position="80"/>
        <end position="98"/>
    </location>
</feature>
<dbReference type="EMBL" id="JACTNZ010000006">
    <property type="protein sequence ID" value="KAG5544154.1"/>
    <property type="molecule type" value="Genomic_DNA"/>
</dbReference>
<evidence type="ECO:0000313" key="4">
    <source>
        <dbReference type="Proteomes" id="UP000823749"/>
    </source>
</evidence>
<keyword evidence="4" id="KW-1185">Reference proteome</keyword>